<evidence type="ECO:0000259" key="7">
    <source>
        <dbReference type="PROSITE" id="PS50048"/>
    </source>
</evidence>
<dbReference type="GO" id="GO:0000981">
    <property type="term" value="F:DNA-binding transcription factor activity, RNA polymerase II-specific"/>
    <property type="evidence" value="ECO:0007669"/>
    <property type="project" value="InterPro"/>
</dbReference>
<evidence type="ECO:0000256" key="3">
    <source>
        <dbReference type="ARBA" id="ARBA00023125"/>
    </source>
</evidence>
<evidence type="ECO:0000256" key="4">
    <source>
        <dbReference type="ARBA" id="ARBA00023163"/>
    </source>
</evidence>
<dbReference type="AlphaFoldDB" id="A0A6A6G0Q7"/>
<dbReference type="InterPro" id="IPR051711">
    <property type="entry name" value="Stress_Response_Reg"/>
</dbReference>
<dbReference type="SUPFAM" id="SSF57701">
    <property type="entry name" value="Zn2/Cys6 DNA-binding domain"/>
    <property type="match status" value="1"/>
</dbReference>
<dbReference type="GO" id="GO:0045944">
    <property type="term" value="P:positive regulation of transcription by RNA polymerase II"/>
    <property type="evidence" value="ECO:0007669"/>
    <property type="project" value="TreeGrafter"/>
</dbReference>
<dbReference type="GO" id="GO:0005634">
    <property type="term" value="C:nucleus"/>
    <property type="evidence" value="ECO:0007669"/>
    <property type="project" value="UniProtKB-SubCell"/>
</dbReference>
<organism evidence="8 9">
    <name type="scientific">Elsinoe ampelina</name>
    <dbReference type="NCBI Taxonomy" id="302913"/>
    <lineage>
        <taxon>Eukaryota</taxon>
        <taxon>Fungi</taxon>
        <taxon>Dikarya</taxon>
        <taxon>Ascomycota</taxon>
        <taxon>Pezizomycotina</taxon>
        <taxon>Dothideomycetes</taxon>
        <taxon>Dothideomycetidae</taxon>
        <taxon>Myriangiales</taxon>
        <taxon>Elsinoaceae</taxon>
        <taxon>Elsinoe</taxon>
    </lineage>
</organism>
<dbReference type="InterPro" id="IPR036864">
    <property type="entry name" value="Zn2-C6_fun-type_DNA-bd_sf"/>
</dbReference>
<gene>
    <name evidence="8" type="ORF">BDZ85DRAFT_268971</name>
</gene>
<sequence>MFTTLRTQDDMGEVVCISSSALPPQSGQSVVHFACDACRSKKLKCSGQKFGCQRCRSRNLTCIYSNTAYAKRPRSKKLSARPLASRPLPSPPSSVILSDTSRTVHKLHSISRGSAISTEHELSTRSWPLSINSPASASIGVHEALPAAQSPWSALPNSEFPLPSLDEPGFIFIDTEDNDSFLVDLESHHTKDMLQRYSMTPSEPDQTLAVHPTNKEIIPPFSNTETGSSAAFISDSYIHNFSGNSREPPCRCFSQTLGLLEVLANHDKVSNIRIANRTLYLLKQLISQHLTLSQCQTCASSHRLMTFLILLLEKMTGMLEHVASAWEEGAQSHITPCWTDLADLEESDGAPVLVGEYTVDTHQERSDLFGFLIFSQARRIFALCESLILRADQEHWRSHQDALQALLLRIRDLRETLSGSIDLQPPNA</sequence>
<evidence type="ECO:0000313" key="8">
    <source>
        <dbReference type="EMBL" id="KAF2219247.1"/>
    </source>
</evidence>
<feature type="region of interest" description="Disordered" evidence="6">
    <location>
        <begin position="73"/>
        <end position="97"/>
    </location>
</feature>
<dbReference type="GO" id="GO:0043565">
    <property type="term" value="F:sequence-specific DNA binding"/>
    <property type="evidence" value="ECO:0007669"/>
    <property type="project" value="TreeGrafter"/>
</dbReference>
<dbReference type="OrthoDB" id="10261408at2759"/>
<dbReference type="InterPro" id="IPR001138">
    <property type="entry name" value="Zn2Cys6_DnaBD"/>
</dbReference>
<keyword evidence="9" id="KW-1185">Reference proteome</keyword>
<dbReference type="PROSITE" id="PS50048">
    <property type="entry name" value="ZN2_CY6_FUNGAL_2"/>
    <property type="match status" value="1"/>
</dbReference>
<protein>
    <recommendedName>
        <fullName evidence="7">Zn(2)-C6 fungal-type domain-containing protein</fullName>
    </recommendedName>
</protein>
<keyword evidence="5" id="KW-0539">Nucleus</keyword>
<evidence type="ECO:0000256" key="1">
    <source>
        <dbReference type="ARBA" id="ARBA00004123"/>
    </source>
</evidence>
<dbReference type="GO" id="GO:0008270">
    <property type="term" value="F:zinc ion binding"/>
    <property type="evidence" value="ECO:0007669"/>
    <property type="project" value="InterPro"/>
</dbReference>
<evidence type="ECO:0000256" key="5">
    <source>
        <dbReference type="ARBA" id="ARBA00023242"/>
    </source>
</evidence>
<feature type="domain" description="Zn(2)-C6 fungal-type" evidence="7">
    <location>
        <begin position="34"/>
        <end position="64"/>
    </location>
</feature>
<proteinExistence type="predicted"/>
<dbReference type="Pfam" id="PF00172">
    <property type="entry name" value="Zn_clus"/>
    <property type="match status" value="1"/>
</dbReference>
<reference evidence="9" key="1">
    <citation type="journal article" date="2020" name="Stud. Mycol.">
        <title>101 Dothideomycetes genomes: A test case for predicting lifestyles and emergence of pathogens.</title>
        <authorList>
            <person name="Haridas S."/>
            <person name="Albert R."/>
            <person name="Binder M."/>
            <person name="Bloem J."/>
            <person name="LaButti K."/>
            <person name="Salamov A."/>
            <person name="Andreopoulos B."/>
            <person name="Baker S."/>
            <person name="Barry K."/>
            <person name="Bills G."/>
            <person name="Bluhm B."/>
            <person name="Cannon C."/>
            <person name="Castanera R."/>
            <person name="Culley D."/>
            <person name="Daum C."/>
            <person name="Ezra D."/>
            <person name="Gonzalez J."/>
            <person name="Henrissat B."/>
            <person name="Kuo A."/>
            <person name="Liang C."/>
            <person name="Lipzen A."/>
            <person name="Lutzoni F."/>
            <person name="Magnuson J."/>
            <person name="Mondo S."/>
            <person name="Nolan M."/>
            <person name="Ohm R."/>
            <person name="Pangilinan J."/>
            <person name="Park H.-J."/>
            <person name="Ramirez L."/>
            <person name="Alfaro M."/>
            <person name="Sun H."/>
            <person name="Tritt A."/>
            <person name="Yoshinaga Y."/>
            <person name="Zwiers L.-H."/>
            <person name="Turgeon B."/>
            <person name="Goodwin S."/>
            <person name="Spatafora J."/>
            <person name="Crous P."/>
            <person name="Grigoriev I."/>
        </authorList>
    </citation>
    <scope>NUCLEOTIDE SEQUENCE [LARGE SCALE GENOMIC DNA]</scope>
    <source>
        <strain evidence="9">CECT 20119</strain>
    </source>
</reference>
<evidence type="ECO:0000256" key="2">
    <source>
        <dbReference type="ARBA" id="ARBA00023015"/>
    </source>
</evidence>
<dbReference type="PROSITE" id="PS00463">
    <property type="entry name" value="ZN2_CY6_FUNGAL_1"/>
    <property type="match status" value="1"/>
</dbReference>
<comment type="subcellular location">
    <subcellularLocation>
        <location evidence="1">Nucleus</location>
    </subcellularLocation>
</comment>
<keyword evidence="3" id="KW-0238">DNA-binding</keyword>
<name>A0A6A6G0Q7_9PEZI</name>
<evidence type="ECO:0000256" key="6">
    <source>
        <dbReference type="SAM" id="MobiDB-lite"/>
    </source>
</evidence>
<evidence type="ECO:0000313" key="9">
    <source>
        <dbReference type="Proteomes" id="UP000799538"/>
    </source>
</evidence>
<dbReference type="EMBL" id="ML992518">
    <property type="protein sequence ID" value="KAF2219247.1"/>
    <property type="molecule type" value="Genomic_DNA"/>
</dbReference>
<dbReference type="Gene3D" id="4.10.240.10">
    <property type="entry name" value="Zn(2)-C6 fungal-type DNA-binding domain"/>
    <property type="match status" value="1"/>
</dbReference>
<dbReference type="SMART" id="SM00066">
    <property type="entry name" value="GAL4"/>
    <property type="match status" value="1"/>
</dbReference>
<keyword evidence="2" id="KW-0805">Transcription regulation</keyword>
<dbReference type="Proteomes" id="UP000799538">
    <property type="component" value="Unassembled WGS sequence"/>
</dbReference>
<dbReference type="PANTHER" id="PTHR47540">
    <property type="entry name" value="THIAMINE REPRESSIBLE GENES REGULATORY PROTEIN THI5"/>
    <property type="match status" value="1"/>
</dbReference>
<dbReference type="PANTHER" id="PTHR47540:SF4">
    <property type="entry name" value="TRANSCRIPTION FACTOR RGLT"/>
    <property type="match status" value="1"/>
</dbReference>
<accession>A0A6A6G0Q7</accession>
<keyword evidence="4" id="KW-0804">Transcription</keyword>
<dbReference type="CDD" id="cd00067">
    <property type="entry name" value="GAL4"/>
    <property type="match status" value="1"/>
</dbReference>